<dbReference type="Pfam" id="PF13361">
    <property type="entry name" value="UvrD_C"/>
    <property type="match status" value="1"/>
</dbReference>
<dbReference type="InterPro" id="IPR014017">
    <property type="entry name" value="DNA_helicase_UvrD-like_C"/>
</dbReference>
<dbReference type="InterPro" id="IPR014016">
    <property type="entry name" value="UvrD-like_ATP-bd"/>
</dbReference>
<dbReference type="Gene3D" id="3.90.320.10">
    <property type="match status" value="1"/>
</dbReference>
<evidence type="ECO:0000256" key="9">
    <source>
        <dbReference type="ARBA" id="ARBA00023125"/>
    </source>
</evidence>
<dbReference type="EC" id="5.6.2.4" evidence="13"/>
<keyword evidence="4" id="KW-0227">DNA damage</keyword>
<evidence type="ECO:0000256" key="1">
    <source>
        <dbReference type="ARBA" id="ARBA00009922"/>
    </source>
</evidence>
<dbReference type="Pfam" id="PF00580">
    <property type="entry name" value="UvrD-helicase"/>
    <property type="match status" value="1"/>
</dbReference>
<keyword evidence="7" id="KW-0269">Exonuclease</keyword>
<dbReference type="GO" id="GO:0005829">
    <property type="term" value="C:cytosol"/>
    <property type="evidence" value="ECO:0007669"/>
    <property type="project" value="TreeGrafter"/>
</dbReference>
<dbReference type="GO" id="GO:0005524">
    <property type="term" value="F:ATP binding"/>
    <property type="evidence" value="ECO:0007669"/>
    <property type="project" value="UniProtKB-UniRule"/>
</dbReference>
<dbReference type="PROSITE" id="PS51198">
    <property type="entry name" value="UVRD_HELICASE_ATP_BIND"/>
    <property type="match status" value="1"/>
</dbReference>
<evidence type="ECO:0000256" key="13">
    <source>
        <dbReference type="ARBA" id="ARBA00034808"/>
    </source>
</evidence>
<comment type="caution">
    <text evidence="18">The sequence shown here is derived from an EMBL/GenBank/DDBJ whole genome shotgun (WGS) entry which is preliminary data.</text>
</comment>
<evidence type="ECO:0000256" key="8">
    <source>
        <dbReference type="ARBA" id="ARBA00022840"/>
    </source>
</evidence>
<dbReference type="InterPro" id="IPR038726">
    <property type="entry name" value="PDDEXK_AddAB-type"/>
</dbReference>
<keyword evidence="9" id="KW-0238">DNA-binding</keyword>
<comment type="catalytic activity">
    <reaction evidence="12">
        <text>Couples ATP hydrolysis with the unwinding of duplex DNA by translocating in the 3'-5' direction.</text>
        <dbReference type="EC" id="5.6.2.4"/>
    </reaction>
</comment>
<evidence type="ECO:0000256" key="14">
    <source>
        <dbReference type="ARBA" id="ARBA00048988"/>
    </source>
</evidence>
<protein>
    <recommendedName>
        <fullName evidence="13">DNA 3'-5' helicase</fullName>
        <ecNumber evidence="13">5.6.2.4</ecNumber>
    </recommendedName>
</protein>
<dbReference type="AlphaFoldDB" id="A0A419T187"/>
<dbReference type="Gene3D" id="1.10.486.10">
    <property type="entry name" value="PCRA, domain 4"/>
    <property type="match status" value="1"/>
</dbReference>
<dbReference type="Proteomes" id="UP000284177">
    <property type="component" value="Unassembled WGS sequence"/>
</dbReference>
<keyword evidence="6 15" id="KW-0347">Helicase</keyword>
<evidence type="ECO:0000256" key="11">
    <source>
        <dbReference type="ARBA" id="ARBA00023235"/>
    </source>
</evidence>
<evidence type="ECO:0000313" key="19">
    <source>
        <dbReference type="Proteomes" id="UP000284177"/>
    </source>
</evidence>
<evidence type="ECO:0000256" key="3">
    <source>
        <dbReference type="ARBA" id="ARBA00022741"/>
    </source>
</evidence>
<dbReference type="InterPro" id="IPR013986">
    <property type="entry name" value="DExx_box_DNA_helicase_dom_sf"/>
</dbReference>
<evidence type="ECO:0000256" key="12">
    <source>
        <dbReference type="ARBA" id="ARBA00034617"/>
    </source>
</evidence>
<keyword evidence="5 15" id="KW-0378">Hydrolase</keyword>
<evidence type="ECO:0000256" key="2">
    <source>
        <dbReference type="ARBA" id="ARBA00022722"/>
    </source>
</evidence>
<dbReference type="PANTHER" id="PTHR11070">
    <property type="entry name" value="UVRD / RECB / PCRA DNA HELICASE FAMILY MEMBER"/>
    <property type="match status" value="1"/>
</dbReference>
<feature type="domain" description="UvrD-like helicase C-terminal" evidence="17">
    <location>
        <begin position="431"/>
        <end position="719"/>
    </location>
</feature>
<dbReference type="SUPFAM" id="SSF52540">
    <property type="entry name" value="P-loop containing nucleoside triphosphate hydrolases"/>
    <property type="match status" value="1"/>
</dbReference>
<evidence type="ECO:0000259" key="16">
    <source>
        <dbReference type="PROSITE" id="PS51198"/>
    </source>
</evidence>
<evidence type="ECO:0000259" key="17">
    <source>
        <dbReference type="PROSITE" id="PS51217"/>
    </source>
</evidence>
<dbReference type="PROSITE" id="PS51217">
    <property type="entry name" value="UVRD_HELICASE_CTER"/>
    <property type="match status" value="1"/>
</dbReference>
<keyword evidence="3 15" id="KW-0547">Nucleotide-binding</keyword>
<dbReference type="SUPFAM" id="SSF52980">
    <property type="entry name" value="Restriction endonuclease-like"/>
    <property type="match status" value="1"/>
</dbReference>
<dbReference type="GO" id="GO:0043138">
    <property type="term" value="F:3'-5' DNA helicase activity"/>
    <property type="evidence" value="ECO:0007669"/>
    <property type="project" value="UniProtKB-EC"/>
</dbReference>
<dbReference type="RefSeq" id="WP_120169548.1">
    <property type="nucleotide sequence ID" value="NZ_MCIB01000023.1"/>
</dbReference>
<reference evidence="18 19" key="1">
    <citation type="submission" date="2016-08" db="EMBL/GenBank/DDBJ databases">
        <title>Novel Firmicutes and Novel Genomes.</title>
        <authorList>
            <person name="Poppleton D.I."/>
            <person name="Gribaldo S."/>
        </authorList>
    </citation>
    <scope>NUCLEOTIDE SEQUENCE [LARGE SCALE GENOMIC DNA]</scope>
    <source>
        <strain evidence="18 19">CTT3</strain>
    </source>
</reference>
<dbReference type="OrthoDB" id="9810135at2"/>
<dbReference type="InterPro" id="IPR000212">
    <property type="entry name" value="DNA_helicase_UvrD/REP"/>
</dbReference>
<keyword evidence="2" id="KW-0540">Nuclease</keyword>
<accession>A0A419T187</accession>
<evidence type="ECO:0000256" key="6">
    <source>
        <dbReference type="ARBA" id="ARBA00022806"/>
    </source>
</evidence>
<dbReference type="Pfam" id="PF12705">
    <property type="entry name" value="PDDEXK_1"/>
    <property type="match status" value="1"/>
</dbReference>
<gene>
    <name evidence="18" type="ORF">BET03_03410</name>
</gene>
<dbReference type="Gene3D" id="3.40.50.300">
    <property type="entry name" value="P-loop containing nucleotide triphosphate hydrolases"/>
    <property type="match status" value="4"/>
</dbReference>
<keyword evidence="10" id="KW-0234">DNA repair</keyword>
<feature type="binding site" evidence="15">
    <location>
        <begin position="22"/>
        <end position="29"/>
    </location>
    <ligand>
        <name>ATP</name>
        <dbReference type="ChEBI" id="CHEBI:30616"/>
    </ligand>
</feature>
<dbReference type="Gene3D" id="1.10.10.160">
    <property type="match status" value="1"/>
</dbReference>
<dbReference type="EMBL" id="MCIB01000023">
    <property type="protein sequence ID" value="RKD31188.1"/>
    <property type="molecule type" value="Genomic_DNA"/>
</dbReference>
<dbReference type="InterPro" id="IPR027417">
    <property type="entry name" value="P-loop_NTPase"/>
</dbReference>
<evidence type="ECO:0000256" key="4">
    <source>
        <dbReference type="ARBA" id="ARBA00022763"/>
    </source>
</evidence>
<evidence type="ECO:0000313" key="18">
    <source>
        <dbReference type="EMBL" id="RKD31188.1"/>
    </source>
</evidence>
<dbReference type="GO" id="GO:0003677">
    <property type="term" value="F:DNA binding"/>
    <property type="evidence" value="ECO:0007669"/>
    <property type="project" value="UniProtKB-KW"/>
</dbReference>
<sequence>MELTDSQKKAVFTIDKNIAVSAGAGSGKTRVLVERYLYILEKGNLRKGREIDSIVAITFTKKAAAEMKERVRRAVYKKIEEDEKWKRIYIDIERANISTIHSFCSKILRENPVEAGIDPNFALLEDYEEDRLLNDVIEEYITDGIENSNKVFELIKHFSASKLDGSSFKGGLISDIKWVYRKVRSTGIDFKELKRITLETIDNIKIDKELLNKIKYKFQELIDDSTKRSKLGKLADDEVWIDFKNNNFNDVDENILDTLYYLYKNIGTSSKEEKQKKIDELKGLIGKAFLLNEKKMINIYESFLDVLIVIDNKYTKEKKIRGLLDYEDLQIKLLNLLDNDNIRKRYQDRFRYIMVDEFQDTNELQKKIIYKLCSENSDLDRENLFIVGDPKQSIYAFRGADVDVFYDVVEDIKRISKESPISLKDNFRTMDTVMNFINDIFNKLMNNIYEELVPNRTSSNDIDVEILENENLEIPEGVSKTQYVREYESELIAKRIKQLVNNEGYNYNDIAILFRSMSDTHIYEKALKDYNIPYYNLGGKGFYNKQEILDIINGLKAINNKYDPLSIVAVLRSPMFGLSDKTIYWLIKNMEDNLISTLSKDIQNITEKEMKKVKKAYKILSSLNTKKYMAKIYDLIEELLDRTYYIETWMLKFGSRQAIANIYKFIEMAREFDKKDNNSIEDFIQYIDSKSDSYDEGQAQIESEEGNTVKIMTIHKSKGLEFKVVIVPQMAKRFNMNFSSILFDKDKGIAIKHNTFYEKDKGLISPLYYDLKEIEKKREKEENKRILYVAMTRAEDKLIIGNQDTDKDTKNTFREFIKDLIPEDRCVKIDSIDIEKDKFISIKTINKVDTNKTYENKFPLLKKFKEYGSKDFNRVSITQYMTFKECKRRFYMSYYRKIPIDTIIENETNIENYIIIDSATKGLVVHKICENYKKGINTLELIKSVLKSYNLKPSKEIIDEIKVYVDNYSKYHSEDYDKRFNEKSFYYKIQNKFIYGIIDRINIKGKEAEIVDFKTNKVENIEYIKKKYEPQIHLYSKVFKDIYKIQVKKAGLLLLETGDYVDIDISSHKVDNSMEDIKNFINYIDKFKNIKDYKKDKKNCQFCKFNKFCID</sequence>
<proteinExistence type="inferred from homology"/>
<organism evidence="18 19">
    <name type="scientific">Thermohalobacter berrensis</name>
    <dbReference type="NCBI Taxonomy" id="99594"/>
    <lineage>
        <taxon>Bacteria</taxon>
        <taxon>Bacillati</taxon>
        <taxon>Bacillota</taxon>
        <taxon>Tissierellia</taxon>
        <taxon>Tissierellales</taxon>
        <taxon>Thermohalobacteraceae</taxon>
        <taxon>Thermohalobacter</taxon>
    </lineage>
</organism>
<name>A0A419T187_9FIRM</name>
<dbReference type="InterPro" id="IPR011335">
    <property type="entry name" value="Restrct_endonuc-II-like"/>
</dbReference>
<evidence type="ECO:0000256" key="15">
    <source>
        <dbReference type="PROSITE-ProRule" id="PRU00560"/>
    </source>
</evidence>
<comment type="similarity">
    <text evidence="1">Belongs to the helicase family. UvrD subfamily.</text>
</comment>
<keyword evidence="19" id="KW-1185">Reference proteome</keyword>
<evidence type="ECO:0000256" key="7">
    <source>
        <dbReference type="ARBA" id="ARBA00022839"/>
    </source>
</evidence>
<evidence type="ECO:0000256" key="5">
    <source>
        <dbReference type="ARBA" id="ARBA00022801"/>
    </source>
</evidence>
<dbReference type="PANTHER" id="PTHR11070:SF48">
    <property type="entry name" value="ATP-DEPENDENT HELICASE_NUCLEASE SUBUNIT A"/>
    <property type="match status" value="1"/>
</dbReference>
<evidence type="ECO:0000256" key="10">
    <source>
        <dbReference type="ARBA" id="ARBA00023204"/>
    </source>
</evidence>
<keyword evidence="8 15" id="KW-0067">ATP-binding</keyword>
<keyword evidence="11" id="KW-0413">Isomerase</keyword>
<dbReference type="CDD" id="cd17932">
    <property type="entry name" value="DEXQc_UvrD"/>
    <property type="match status" value="1"/>
</dbReference>
<dbReference type="GO" id="GO:0033202">
    <property type="term" value="C:DNA helicase complex"/>
    <property type="evidence" value="ECO:0007669"/>
    <property type="project" value="TreeGrafter"/>
</dbReference>
<comment type="catalytic activity">
    <reaction evidence="14">
        <text>ATP + H2O = ADP + phosphate + H(+)</text>
        <dbReference type="Rhea" id="RHEA:13065"/>
        <dbReference type="ChEBI" id="CHEBI:15377"/>
        <dbReference type="ChEBI" id="CHEBI:15378"/>
        <dbReference type="ChEBI" id="CHEBI:30616"/>
        <dbReference type="ChEBI" id="CHEBI:43474"/>
        <dbReference type="ChEBI" id="CHEBI:456216"/>
        <dbReference type="EC" id="5.6.2.4"/>
    </reaction>
</comment>
<dbReference type="GO" id="GO:0000725">
    <property type="term" value="P:recombinational repair"/>
    <property type="evidence" value="ECO:0007669"/>
    <property type="project" value="TreeGrafter"/>
</dbReference>
<dbReference type="InterPro" id="IPR011604">
    <property type="entry name" value="PDDEXK-like_dom_sf"/>
</dbReference>
<dbReference type="GO" id="GO:0004527">
    <property type="term" value="F:exonuclease activity"/>
    <property type="evidence" value="ECO:0007669"/>
    <property type="project" value="UniProtKB-KW"/>
</dbReference>
<feature type="domain" description="UvrD-like helicase ATP-binding" evidence="16">
    <location>
        <begin position="1"/>
        <end position="430"/>
    </location>
</feature>